<evidence type="ECO:0000256" key="1">
    <source>
        <dbReference type="ARBA" id="ARBA00004651"/>
    </source>
</evidence>
<evidence type="ECO:0000256" key="2">
    <source>
        <dbReference type="ARBA" id="ARBA00022475"/>
    </source>
</evidence>
<evidence type="ECO:0000256" key="4">
    <source>
        <dbReference type="ARBA" id="ARBA00022989"/>
    </source>
</evidence>
<dbReference type="InterPro" id="IPR010432">
    <property type="entry name" value="RDD"/>
</dbReference>
<evidence type="ECO:0000313" key="9">
    <source>
        <dbReference type="EMBL" id="TYB46531.1"/>
    </source>
</evidence>
<feature type="transmembrane region" description="Helical" evidence="7">
    <location>
        <begin position="125"/>
        <end position="147"/>
    </location>
</feature>
<keyword evidence="10" id="KW-1185">Reference proteome</keyword>
<feature type="compositionally biased region" description="Pro residues" evidence="6">
    <location>
        <begin position="42"/>
        <end position="55"/>
    </location>
</feature>
<evidence type="ECO:0000259" key="8">
    <source>
        <dbReference type="Pfam" id="PF06271"/>
    </source>
</evidence>
<dbReference type="AlphaFoldDB" id="A0A5D0NR10"/>
<dbReference type="PANTHER" id="PTHR36115:SF6">
    <property type="entry name" value="PROLINE-RICH ANTIGEN HOMOLOG"/>
    <property type="match status" value="1"/>
</dbReference>
<feature type="transmembrane region" description="Helical" evidence="7">
    <location>
        <begin position="229"/>
        <end position="256"/>
    </location>
</feature>
<keyword evidence="3 7" id="KW-0812">Transmembrane</keyword>
<sequence>MSEPPENPRPEGGGWASPDPRSPEASETPSPDVPETASPDAPTGPPATPERPPPYQGTYGAQPGAAPLPAAPPIGYGPPAPAPGHPQQPGYPPPGYAHPGHVPPGYGPPGHGGPRDFIAGRAHRLAAGILDSLLLSLFATPVVLLSIRWDKWQDSVSSGEPITDPLDLYNIPRMLAGYAFVFLLGFVYFTVAHAKWGQTLGKKALGIRLVRASDHSAVSLGRAAGRQAVVYAITMGTSAVSLLSPALGILSVVGLLDNAWILWDQRRQALHDKAAGTVVVKAAPWMPNPYARSAPPPPAPSGPGNS</sequence>
<evidence type="ECO:0000256" key="5">
    <source>
        <dbReference type="ARBA" id="ARBA00023136"/>
    </source>
</evidence>
<feature type="transmembrane region" description="Helical" evidence="7">
    <location>
        <begin position="175"/>
        <end position="194"/>
    </location>
</feature>
<dbReference type="Proteomes" id="UP000323380">
    <property type="component" value="Unassembled WGS sequence"/>
</dbReference>
<dbReference type="RefSeq" id="WP_067896428.1">
    <property type="nucleotide sequence ID" value="NZ_VSFG01000002.1"/>
</dbReference>
<evidence type="ECO:0000256" key="6">
    <source>
        <dbReference type="SAM" id="MobiDB-lite"/>
    </source>
</evidence>
<feature type="region of interest" description="Disordered" evidence="6">
    <location>
        <begin position="1"/>
        <end position="115"/>
    </location>
</feature>
<keyword evidence="2" id="KW-1003">Cell membrane</keyword>
<evidence type="ECO:0000313" key="10">
    <source>
        <dbReference type="Proteomes" id="UP000323380"/>
    </source>
</evidence>
<gene>
    <name evidence="9" type="ORF">FXF69_14960</name>
</gene>
<dbReference type="Pfam" id="PF06271">
    <property type="entry name" value="RDD"/>
    <property type="match status" value="1"/>
</dbReference>
<organism evidence="9 10">
    <name type="scientific">Actinomadura chibensis</name>
    <dbReference type="NCBI Taxonomy" id="392828"/>
    <lineage>
        <taxon>Bacteria</taxon>
        <taxon>Bacillati</taxon>
        <taxon>Actinomycetota</taxon>
        <taxon>Actinomycetes</taxon>
        <taxon>Streptosporangiales</taxon>
        <taxon>Thermomonosporaceae</taxon>
        <taxon>Actinomadura</taxon>
    </lineage>
</organism>
<protein>
    <submittedName>
        <fullName evidence="9">RDD family protein</fullName>
    </submittedName>
</protein>
<proteinExistence type="predicted"/>
<name>A0A5D0NR10_9ACTN</name>
<dbReference type="InterPro" id="IPR051791">
    <property type="entry name" value="Pra-immunoreactive"/>
</dbReference>
<evidence type="ECO:0000256" key="3">
    <source>
        <dbReference type="ARBA" id="ARBA00022692"/>
    </source>
</evidence>
<accession>A0A5D0NR10</accession>
<evidence type="ECO:0000256" key="7">
    <source>
        <dbReference type="SAM" id="Phobius"/>
    </source>
</evidence>
<dbReference type="PANTHER" id="PTHR36115">
    <property type="entry name" value="PROLINE-RICH ANTIGEN HOMOLOG-RELATED"/>
    <property type="match status" value="1"/>
</dbReference>
<dbReference type="STRING" id="1220554.GCA_001552135_05156"/>
<dbReference type="EMBL" id="VSFG01000002">
    <property type="protein sequence ID" value="TYB46531.1"/>
    <property type="molecule type" value="Genomic_DNA"/>
</dbReference>
<comment type="subcellular location">
    <subcellularLocation>
        <location evidence="1">Cell membrane</location>
        <topology evidence="1">Multi-pass membrane protein</topology>
    </subcellularLocation>
</comment>
<comment type="caution">
    <text evidence="9">The sequence shown here is derived from an EMBL/GenBank/DDBJ whole genome shotgun (WGS) entry which is preliminary data.</text>
</comment>
<dbReference type="GO" id="GO:0005886">
    <property type="term" value="C:plasma membrane"/>
    <property type="evidence" value="ECO:0007669"/>
    <property type="project" value="UniProtKB-SubCell"/>
</dbReference>
<keyword evidence="5 7" id="KW-0472">Membrane</keyword>
<feature type="compositionally biased region" description="Pro residues" evidence="6">
    <location>
        <begin position="69"/>
        <end position="107"/>
    </location>
</feature>
<feature type="domain" description="RDD" evidence="8">
    <location>
        <begin position="119"/>
        <end position="276"/>
    </location>
</feature>
<reference evidence="9 10" key="1">
    <citation type="submission" date="2019-08" db="EMBL/GenBank/DDBJ databases">
        <title>Actinomadura sp. nov. CYP1-5 isolated from mountain soil.</title>
        <authorList>
            <person name="Songsumanus A."/>
            <person name="Kuncharoen N."/>
            <person name="Kudo T."/>
            <person name="Yuki M."/>
            <person name="Igarashi Y."/>
            <person name="Tanasupawat S."/>
        </authorList>
    </citation>
    <scope>NUCLEOTIDE SEQUENCE [LARGE SCALE GENOMIC DNA]</scope>
    <source>
        <strain evidence="9 10">JCM 14158</strain>
    </source>
</reference>
<keyword evidence="4 7" id="KW-1133">Transmembrane helix</keyword>